<dbReference type="PANTHER" id="PTHR18964">
    <property type="entry name" value="ROK (REPRESSOR, ORF, KINASE) FAMILY"/>
    <property type="match status" value="1"/>
</dbReference>
<dbReference type="EMBL" id="BSFM01000021">
    <property type="protein sequence ID" value="GLK86738.1"/>
    <property type="molecule type" value="Genomic_DNA"/>
</dbReference>
<evidence type="ECO:0000313" key="3">
    <source>
        <dbReference type="EMBL" id="GLK86738.1"/>
    </source>
</evidence>
<dbReference type="Gene3D" id="3.30.420.40">
    <property type="match status" value="1"/>
</dbReference>
<organism evidence="3 4">
    <name type="scientific">Ancylobacter defluvii</name>
    <dbReference type="NCBI Taxonomy" id="1282440"/>
    <lineage>
        <taxon>Bacteria</taxon>
        <taxon>Pseudomonadati</taxon>
        <taxon>Pseudomonadota</taxon>
        <taxon>Alphaproteobacteria</taxon>
        <taxon>Hyphomicrobiales</taxon>
        <taxon>Xanthobacteraceae</taxon>
        <taxon>Ancylobacter</taxon>
    </lineage>
</organism>
<protein>
    <submittedName>
        <fullName evidence="3">Glucokinase</fullName>
    </submittedName>
</protein>
<dbReference type="PANTHER" id="PTHR18964:SF149">
    <property type="entry name" value="BIFUNCTIONAL UDP-N-ACETYLGLUCOSAMINE 2-EPIMERASE_N-ACETYLMANNOSAMINE KINASE"/>
    <property type="match status" value="1"/>
</dbReference>
<sequence>MSGKMARKSNETPPNVTVHGASTLAAVTVDSFNAQLRDGDGFLGDRARRAAFFESLARWRDLTDRKLALLGDVPIEDISKSRIDEALADGKPHEQALVHSAVEDYAGELFAVIRRLLRTEAWRDTERIAIGGGLKAGRFAEIAVARTELLARAEGIEIELRPIHNDPDEAGLIGGAHLAPSWMFASFDDILAIDIGGSNIRCGIVRLNLDKAEDLSKARIRSMELWPHAEEKLGRDEAVERLVSMLENLIGQAEKDGLRLAPFIGVGCPGSVAADGSIENGAQNLPGNWESSRFNLPAAVWEAIPSIGGHETAVTMHNDAVVQGLSEVPFMQDVERWGVLTIGTGLGNARFTNRAHPNDEQKAVRRRQADRQKQQKE</sequence>
<evidence type="ECO:0000256" key="1">
    <source>
        <dbReference type="ARBA" id="ARBA00006479"/>
    </source>
</evidence>
<dbReference type="AlphaFoldDB" id="A0A9W6K4A7"/>
<feature type="compositionally biased region" description="Basic and acidic residues" evidence="2">
    <location>
        <begin position="356"/>
        <end position="377"/>
    </location>
</feature>
<evidence type="ECO:0000256" key="2">
    <source>
        <dbReference type="SAM" id="MobiDB-lite"/>
    </source>
</evidence>
<proteinExistence type="inferred from homology"/>
<comment type="caution">
    <text evidence="3">The sequence shown here is derived from an EMBL/GenBank/DDBJ whole genome shotgun (WGS) entry which is preliminary data.</text>
</comment>
<reference evidence="3" key="2">
    <citation type="submission" date="2023-01" db="EMBL/GenBank/DDBJ databases">
        <authorList>
            <person name="Sun Q."/>
            <person name="Evtushenko L."/>
        </authorList>
    </citation>
    <scope>NUCLEOTIDE SEQUENCE</scope>
    <source>
        <strain evidence="3">VKM B-2789</strain>
    </source>
</reference>
<dbReference type="SUPFAM" id="SSF53067">
    <property type="entry name" value="Actin-like ATPase domain"/>
    <property type="match status" value="1"/>
</dbReference>
<dbReference type="InterPro" id="IPR043129">
    <property type="entry name" value="ATPase_NBD"/>
</dbReference>
<dbReference type="InterPro" id="IPR000600">
    <property type="entry name" value="ROK"/>
</dbReference>
<reference evidence="3" key="1">
    <citation type="journal article" date="2014" name="Int. J. Syst. Evol. Microbiol.">
        <title>Complete genome sequence of Corynebacterium casei LMG S-19264T (=DSM 44701T), isolated from a smear-ripened cheese.</title>
        <authorList>
            <consortium name="US DOE Joint Genome Institute (JGI-PGF)"/>
            <person name="Walter F."/>
            <person name="Albersmeier A."/>
            <person name="Kalinowski J."/>
            <person name="Ruckert C."/>
        </authorList>
    </citation>
    <scope>NUCLEOTIDE SEQUENCE</scope>
    <source>
        <strain evidence="3">VKM B-2789</strain>
    </source>
</reference>
<dbReference type="CDD" id="cd23763">
    <property type="entry name" value="ASKHA_ATPase_ROK"/>
    <property type="match status" value="1"/>
</dbReference>
<comment type="similarity">
    <text evidence="1">Belongs to the ROK (NagC/XylR) family.</text>
</comment>
<accession>A0A9W6K4A7</accession>
<name>A0A9W6K4A7_9HYPH</name>
<keyword evidence="4" id="KW-1185">Reference proteome</keyword>
<dbReference type="Proteomes" id="UP001143330">
    <property type="component" value="Unassembled WGS sequence"/>
</dbReference>
<evidence type="ECO:0000313" key="4">
    <source>
        <dbReference type="Proteomes" id="UP001143330"/>
    </source>
</evidence>
<feature type="region of interest" description="Disordered" evidence="2">
    <location>
        <begin position="348"/>
        <end position="377"/>
    </location>
</feature>
<gene>
    <name evidence="3" type="ORF">GCM10017653_48080</name>
</gene>